<dbReference type="SMART" id="SM00248">
    <property type="entry name" value="ANK"/>
    <property type="match status" value="3"/>
</dbReference>
<evidence type="ECO:0000313" key="6">
    <source>
        <dbReference type="Proteomes" id="UP001415857"/>
    </source>
</evidence>
<evidence type="ECO:0000256" key="1">
    <source>
        <dbReference type="ARBA" id="ARBA00022737"/>
    </source>
</evidence>
<reference evidence="5 6" key="1">
    <citation type="journal article" date="2024" name="Plant J.">
        <title>Genome sequences and population genomics reveal climatic adaptation and genomic divergence between two closely related sweetgum species.</title>
        <authorList>
            <person name="Xu W.Q."/>
            <person name="Ren C.Q."/>
            <person name="Zhang X.Y."/>
            <person name="Comes H.P."/>
            <person name="Liu X.H."/>
            <person name="Li Y.G."/>
            <person name="Kettle C.J."/>
            <person name="Jalonen R."/>
            <person name="Gaisberger H."/>
            <person name="Ma Y.Z."/>
            <person name="Qiu Y.X."/>
        </authorList>
    </citation>
    <scope>NUCLEOTIDE SEQUENCE [LARGE SCALE GENOMIC DNA]</scope>
    <source>
        <strain evidence="5">Hangzhou</strain>
    </source>
</reference>
<dbReference type="SUPFAM" id="SSF48403">
    <property type="entry name" value="Ankyrin repeat"/>
    <property type="match status" value="1"/>
</dbReference>
<sequence>MTKMILTLNEDLALLYDDNGYTPLHLAAITGKAKILEVFKFMAPTSFQSVTAKGETVFHLTVRYNQFDTFMWLVNFSNSSLINRRDQHGCTILHLAVSGKHYQLAEYIINETSVDINHQNNRGHTVLDILNRAGNTWEIQHLKAMLEKAGGKTTIEHALLTPEVKEINHHPPTLESHRDVLDEDFKVSFKSGVEDPELEHELPTGLNRRHNAGRKGSISRRMATTATTADIKIEDQSDSYSDAYSEGSSGYHAY</sequence>
<dbReference type="Proteomes" id="UP001415857">
    <property type="component" value="Unassembled WGS sequence"/>
</dbReference>
<dbReference type="EMBL" id="JBBPBK010000007">
    <property type="protein sequence ID" value="KAK9281055.1"/>
    <property type="molecule type" value="Genomic_DNA"/>
</dbReference>
<dbReference type="PROSITE" id="PS50088">
    <property type="entry name" value="ANK_REPEAT"/>
    <property type="match status" value="1"/>
</dbReference>
<accession>A0AAP0RNJ1</accession>
<dbReference type="Gene3D" id="1.25.40.20">
    <property type="entry name" value="Ankyrin repeat-containing domain"/>
    <property type="match status" value="1"/>
</dbReference>
<keyword evidence="6" id="KW-1185">Reference proteome</keyword>
<dbReference type="PANTHER" id="PTHR24186:SF38">
    <property type="entry name" value="ANKYRIN REPEAT FAMILY PROTEIN"/>
    <property type="match status" value="1"/>
</dbReference>
<comment type="caution">
    <text evidence="5">The sequence shown here is derived from an EMBL/GenBank/DDBJ whole genome shotgun (WGS) entry which is preliminary data.</text>
</comment>
<evidence type="ECO:0000313" key="5">
    <source>
        <dbReference type="EMBL" id="KAK9281055.1"/>
    </source>
</evidence>
<organism evidence="5 6">
    <name type="scientific">Liquidambar formosana</name>
    <name type="common">Formosan gum</name>
    <dbReference type="NCBI Taxonomy" id="63359"/>
    <lineage>
        <taxon>Eukaryota</taxon>
        <taxon>Viridiplantae</taxon>
        <taxon>Streptophyta</taxon>
        <taxon>Embryophyta</taxon>
        <taxon>Tracheophyta</taxon>
        <taxon>Spermatophyta</taxon>
        <taxon>Magnoliopsida</taxon>
        <taxon>eudicotyledons</taxon>
        <taxon>Gunneridae</taxon>
        <taxon>Pentapetalae</taxon>
        <taxon>Saxifragales</taxon>
        <taxon>Altingiaceae</taxon>
        <taxon>Liquidambar</taxon>
    </lineage>
</organism>
<dbReference type="InterPro" id="IPR036770">
    <property type="entry name" value="Ankyrin_rpt-contain_sf"/>
</dbReference>
<name>A0AAP0RNJ1_LIQFO</name>
<evidence type="ECO:0000256" key="3">
    <source>
        <dbReference type="PROSITE-ProRule" id="PRU00023"/>
    </source>
</evidence>
<dbReference type="PANTHER" id="PTHR24186">
    <property type="entry name" value="PROTEIN PHOSPHATASE 1 REGULATORY SUBUNIT"/>
    <property type="match status" value="1"/>
</dbReference>
<feature type="repeat" description="ANK" evidence="3">
    <location>
        <begin position="19"/>
        <end position="39"/>
    </location>
</feature>
<evidence type="ECO:0000256" key="4">
    <source>
        <dbReference type="SAM" id="MobiDB-lite"/>
    </source>
</evidence>
<protein>
    <submittedName>
        <fullName evidence="5">Uncharacterized protein</fullName>
    </submittedName>
</protein>
<dbReference type="Pfam" id="PF00023">
    <property type="entry name" value="Ank"/>
    <property type="match status" value="1"/>
</dbReference>
<proteinExistence type="predicted"/>
<evidence type="ECO:0000256" key="2">
    <source>
        <dbReference type="ARBA" id="ARBA00023043"/>
    </source>
</evidence>
<dbReference type="AlphaFoldDB" id="A0AAP0RNJ1"/>
<dbReference type="InterPro" id="IPR002110">
    <property type="entry name" value="Ankyrin_rpt"/>
</dbReference>
<keyword evidence="2 3" id="KW-0040">ANK repeat</keyword>
<dbReference type="PROSITE" id="PS50297">
    <property type="entry name" value="ANK_REP_REGION"/>
    <property type="match status" value="1"/>
</dbReference>
<keyword evidence="1" id="KW-0677">Repeat</keyword>
<feature type="region of interest" description="Disordered" evidence="4">
    <location>
        <begin position="196"/>
        <end position="230"/>
    </location>
</feature>
<dbReference type="Pfam" id="PF12796">
    <property type="entry name" value="Ank_2"/>
    <property type="match status" value="1"/>
</dbReference>
<gene>
    <name evidence="5" type="ORF">L1049_003947</name>
</gene>
<dbReference type="GO" id="GO:0005886">
    <property type="term" value="C:plasma membrane"/>
    <property type="evidence" value="ECO:0007669"/>
    <property type="project" value="TreeGrafter"/>
</dbReference>